<protein>
    <submittedName>
        <fullName evidence="6">Pyridine nucleotide-disulfide oxidoreductase</fullName>
        <ecNumber evidence="6">2.7.9.3</ecNumber>
    </submittedName>
</protein>
<reference evidence="6 7" key="1">
    <citation type="submission" date="2010-04" db="EMBL/GenBank/DDBJ databases">
        <authorList>
            <person name="Qin X."/>
            <person name="Bachman B."/>
            <person name="Battles P."/>
            <person name="Bell A."/>
            <person name="Bess C."/>
            <person name="Bickham C."/>
            <person name="Chaboub L."/>
            <person name="Chen D."/>
            <person name="Coyle M."/>
            <person name="Deiros D.R."/>
            <person name="Dinh H."/>
            <person name="Forbes L."/>
            <person name="Fowler G."/>
            <person name="Francisco L."/>
            <person name="Fu Q."/>
            <person name="Gubbala S."/>
            <person name="Hale W."/>
            <person name="Han Y."/>
            <person name="Hemphill L."/>
            <person name="Highlander S.K."/>
            <person name="Hirani K."/>
            <person name="Hogues M."/>
            <person name="Jackson L."/>
            <person name="Jakkamsetti A."/>
            <person name="Javaid M."/>
            <person name="Jiang H."/>
            <person name="Korchina V."/>
            <person name="Kovar C."/>
            <person name="Lara F."/>
            <person name="Lee S."/>
            <person name="Mata R."/>
            <person name="Mathew T."/>
            <person name="Moen C."/>
            <person name="Morales K."/>
            <person name="Munidasa M."/>
            <person name="Nazareth L."/>
            <person name="Ngo R."/>
            <person name="Nguyen L."/>
            <person name="Okwuonu G."/>
            <person name="Ongeri F."/>
            <person name="Patil S."/>
            <person name="Petrosino J."/>
            <person name="Pham C."/>
            <person name="Pham P."/>
            <person name="Pu L.-L."/>
            <person name="Puazo M."/>
            <person name="Raj R."/>
            <person name="Reid J."/>
            <person name="Rouhana J."/>
            <person name="Saada N."/>
            <person name="Shang Y."/>
            <person name="Simmons D."/>
            <person name="Thornton R."/>
            <person name="Warren J."/>
            <person name="Weissenberger G."/>
            <person name="Zhang J."/>
            <person name="Zhang L."/>
            <person name="Zhou C."/>
            <person name="Zhu D."/>
            <person name="Muzny D."/>
            <person name="Worley K."/>
            <person name="Gibbs R."/>
        </authorList>
    </citation>
    <scope>NUCLEOTIDE SEQUENCE [LARGE SCALE GENOMIC DNA]</scope>
    <source>
        <strain evidence="6 7">ATCC 49957</strain>
    </source>
</reference>
<dbReference type="Pfam" id="PF07992">
    <property type="entry name" value="Pyr_redox_2"/>
    <property type="match status" value="1"/>
</dbReference>
<accession>D5RU77</accession>
<dbReference type="GO" id="GO:0003955">
    <property type="term" value="F:NAD(P)H dehydrogenase (quinone) activity"/>
    <property type="evidence" value="ECO:0007669"/>
    <property type="project" value="TreeGrafter"/>
</dbReference>
<dbReference type="GO" id="GO:0019646">
    <property type="term" value="P:aerobic electron transport chain"/>
    <property type="evidence" value="ECO:0007669"/>
    <property type="project" value="TreeGrafter"/>
</dbReference>
<name>D5RU77_9PROT</name>
<proteinExistence type="predicted"/>
<keyword evidence="6" id="KW-0808">Transferase</keyword>
<comment type="cofactor">
    <cofactor evidence="1">
        <name>FAD</name>
        <dbReference type="ChEBI" id="CHEBI:57692"/>
    </cofactor>
</comment>
<dbReference type="AlphaFoldDB" id="D5RU77"/>
<evidence type="ECO:0000256" key="3">
    <source>
        <dbReference type="ARBA" id="ARBA00022827"/>
    </source>
</evidence>
<dbReference type="EMBL" id="ADVL01000947">
    <property type="protein sequence ID" value="EFH09142.1"/>
    <property type="molecule type" value="Genomic_DNA"/>
</dbReference>
<evidence type="ECO:0000259" key="5">
    <source>
        <dbReference type="Pfam" id="PF07992"/>
    </source>
</evidence>
<comment type="caution">
    <text evidence="6">The sequence shown here is derived from an EMBL/GenBank/DDBJ whole genome shotgun (WGS) entry which is preliminary data.</text>
</comment>
<keyword evidence="7" id="KW-1185">Reference proteome</keyword>
<keyword evidence="2" id="KW-0285">Flavoprotein</keyword>
<dbReference type="EC" id="2.7.9.3" evidence="6"/>
<evidence type="ECO:0000313" key="7">
    <source>
        <dbReference type="Proteomes" id="UP000005324"/>
    </source>
</evidence>
<dbReference type="PANTHER" id="PTHR42913">
    <property type="entry name" value="APOPTOSIS-INDUCING FACTOR 1"/>
    <property type="match status" value="1"/>
</dbReference>
<dbReference type="SUPFAM" id="SSF51905">
    <property type="entry name" value="FAD/NAD(P)-binding domain"/>
    <property type="match status" value="1"/>
</dbReference>
<dbReference type="InterPro" id="IPR051169">
    <property type="entry name" value="NADH-Q_oxidoreductase"/>
</dbReference>
<keyword evidence="3" id="KW-0274">FAD</keyword>
<feature type="non-terminal residue" evidence="6">
    <location>
        <position position="1"/>
    </location>
</feature>
<organism evidence="6 7">
    <name type="scientific">Pseudoroseomonas cervicalis ATCC 49957</name>
    <dbReference type="NCBI Taxonomy" id="525371"/>
    <lineage>
        <taxon>Bacteria</taxon>
        <taxon>Pseudomonadati</taxon>
        <taxon>Pseudomonadota</taxon>
        <taxon>Alphaproteobacteria</taxon>
        <taxon>Acetobacterales</taxon>
        <taxon>Roseomonadaceae</taxon>
        <taxon>Roseomonas</taxon>
    </lineage>
</organism>
<evidence type="ECO:0000256" key="4">
    <source>
        <dbReference type="ARBA" id="ARBA00023002"/>
    </source>
</evidence>
<dbReference type="Proteomes" id="UP000005324">
    <property type="component" value="Unassembled WGS sequence"/>
</dbReference>
<dbReference type="PANTHER" id="PTHR42913:SF9">
    <property type="entry name" value="SLR1591 PROTEIN"/>
    <property type="match status" value="1"/>
</dbReference>
<feature type="domain" description="FAD/NAD(P)-binding" evidence="5">
    <location>
        <begin position="7"/>
        <end position="140"/>
    </location>
</feature>
<evidence type="ECO:0000313" key="6">
    <source>
        <dbReference type="EMBL" id="EFH09142.1"/>
    </source>
</evidence>
<dbReference type="InterPro" id="IPR036188">
    <property type="entry name" value="FAD/NAD-bd_sf"/>
</dbReference>
<sequence length="175" mass="17846">LDALPEGRIAVIGAGLAGVELALALACRPQGHRPVLLLEAAPCLLPALPPGFRARAEAALARAGIAWRCGFPAEALRDGVLHGPAGAERDIALAIACTGARPAFDLAGSGLACDGDGFPLVDASLRSISHPEIFVSGDAASYALPRGGAWAGRAAPYLAANLRRVLRGAAPHRWP</sequence>
<evidence type="ECO:0000256" key="1">
    <source>
        <dbReference type="ARBA" id="ARBA00001974"/>
    </source>
</evidence>
<dbReference type="Gene3D" id="3.50.50.100">
    <property type="match status" value="1"/>
</dbReference>
<dbReference type="InterPro" id="IPR023753">
    <property type="entry name" value="FAD/NAD-binding_dom"/>
</dbReference>
<feature type="non-terminal residue" evidence="6">
    <location>
        <position position="175"/>
    </location>
</feature>
<dbReference type="RefSeq" id="WP_007006665.1">
    <property type="nucleotide sequence ID" value="NZ_GG771259.1"/>
</dbReference>
<dbReference type="GO" id="GO:0004756">
    <property type="term" value="F:selenide, water dikinase activity"/>
    <property type="evidence" value="ECO:0007669"/>
    <property type="project" value="UniProtKB-EC"/>
</dbReference>
<keyword evidence="4" id="KW-0560">Oxidoreductase</keyword>
<dbReference type="HOGENOM" id="CLU_1535804_0_0_5"/>
<evidence type="ECO:0000256" key="2">
    <source>
        <dbReference type="ARBA" id="ARBA00022630"/>
    </source>
</evidence>
<gene>
    <name evidence="6" type="ORF">HMPREF0731_4639</name>
</gene>